<gene>
    <name evidence="1" type="ORF">H3L94_01940</name>
</gene>
<dbReference type="PROSITE" id="PS51257">
    <property type="entry name" value="PROKAR_LIPOPROTEIN"/>
    <property type="match status" value="1"/>
</dbReference>
<evidence type="ECO:0000313" key="2">
    <source>
        <dbReference type="Proteomes" id="UP000514752"/>
    </source>
</evidence>
<protein>
    <recommendedName>
        <fullName evidence="3">Spy/CpxP family protein refolding chaperone</fullName>
    </recommendedName>
</protein>
<evidence type="ECO:0000313" key="1">
    <source>
        <dbReference type="EMBL" id="QMT40844.1"/>
    </source>
</evidence>
<evidence type="ECO:0008006" key="3">
    <source>
        <dbReference type="Google" id="ProtNLM"/>
    </source>
</evidence>
<dbReference type="Proteomes" id="UP000514752">
    <property type="component" value="Chromosome"/>
</dbReference>
<sequence length="164" mass="18181">MKPTAVWLTVLALGAGCTHMPHHHSKLYTAQELAAPVAMQGAPAAGDATAPIVELMPIVMRHEQALQLTPEQSAALAAYRREAAPVRMAIQKNLLALRANLRQAILHNALQSQREALMDQITQAELMHMQSRNRCAEFLRQTLSAEQFERVKALYLQSLQPKSQ</sequence>
<organism evidence="1 2">
    <name type="scientific">Neisseria shayeganii</name>
    <dbReference type="NCBI Taxonomy" id="607712"/>
    <lineage>
        <taxon>Bacteria</taxon>
        <taxon>Pseudomonadati</taxon>
        <taxon>Pseudomonadota</taxon>
        <taxon>Betaproteobacteria</taxon>
        <taxon>Neisseriales</taxon>
        <taxon>Neisseriaceae</taxon>
        <taxon>Neisseria</taxon>
    </lineage>
</organism>
<dbReference type="AlphaFoldDB" id="A0A7D7RVI3"/>
<dbReference type="RefSeq" id="WP_182122441.1">
    <property type="nucleotide sequence ID" value="NZ_CP059567.1"/>
</dbReference>
<name>A0A7D7RVI3_9NEIS</name>
<dbReference type="KEGG" id="nsg:H3L94_01940"/>
<accession>A0A7D7RVI3</accession>
<dbReference type="EMBL" id="CP059567">
    <property type="protein sequence ID" value="QMT40844.1"/>
    <property type="molecule type" value="Genomic_DNA"/>
</dbReference>
<proteinExistence type="predicted"/>
<reference evidence="1 2" key="1">
    <citation type="submission" date="2020-07" db="EMBL/GenBank/DDBJ databases">
        <title>Genomic diversity of species in the Neisseriaceae family.</title>
        <authorList>
            <person name="Vincent A.T."/>
            <person name="Bernet E."/>
            <person name="Veyrier F.J."/>
        </authorList>
    </citation>
    <scope>NUCLEOTIDE SEQUENCE [LARGE SCALE GENOMIC DNA]</scope>
    <source>
        <strain evidence="1 2">DSM 22244</strain>
    </source>
</reference>